<sequence>MPVQASAVICGAGIAGIAVAHALAVQQGWRDVVLVDERPPLSLTSDKSTEAYRNWWPGPDDAMVRLMNRSIDLLESWADACGNRFHLNRRGYLYTTADPVRAQRFETEAALAAAQGAGPVRVYRTRAESESYLPSRHRGYHDHPEGADLFLDRDAIRHWFPWLAPDICGVLHARRCGWFSGQQLGMHLLEEAREAGVVLVEGRITDVAFEPDHDHARVAGVAVRDAQGIEQRIATSHFVNAAGPHARQVARMVQSDLPLFSEAHYKVAIEDVHGALDRDTGLVILDDVQQLRWADDEREELAASDETRRFIEVMPAGIHLRPEGYGASKTVLMLWDYHGDHRFDEPEFPMPDDLSYAEIVLRGMAALVPGFAQYVDRLPSMYVDGGYYTKTAENRPLIGASGAQGAYVCAGFSGFGLMAAPAAGEILAQLMAGEAVPSHAAAFRPDRYEDPAYRARVATWGGTGQL</sequence>
<dbReference type="PANTHER" id="PTHR13847:SF287">
    <property type="entry name" value="FAD-DEPENDENT OXIDOREDUCTASE DOMAIN-CONTAINING PROTEIN 1"/>
    <property type="match status" value="1"/>
</dbReference>
<reference evidence="3 4" key="1">
    <citation type="journal article" date="2018" name="Nat. Biotechnol.">
        <title>A standardized bacterial taxonomy based on genome phylogeny substantially revises the tree of life.</title>
        <authorList>
            <person name="Parks D.H."/>
            <person name="Chuvochina M."/>
            <person name="Waite D.W."/>
            <person name="Rinke C."/>
            <person name="Skarshewski A."/>
            <person name="Chaumeil P.A."/>
            <person name="Hugenholtz P."/>
        </authorList>
    </citation>
    <scope>NUCLEOTIDE SEQUENCE [LARGE SCALE GENOMIC DNA]</scope>
    <source>
        <strain evidence="3">UBA8844</strain>
    </source>
</reference>
<dbReference type="GO" id="GO:0016491">
    <property type="term" value="F:oxidoreductase activity"/>
    <property type="evidence" value="ECO:0007669"/>
    <property type="project" value="UniProtKB-KW"/>
</dbReference>
<evidence type="ECO:0000256" key="1">
    <source>
        <dbReference type="ARBA" id="ARBA00023002"/>
    </source>
</evidence>
<evidence type="ECO:0000259" key="2">
    <source>
        <dbReference type="Pfam" id="PF01266"/>
    </source>
</evidence>
<dbReference type="AlphaFoldDB" id="A0A3D4V9K5"/>
<accession>A0A3D4V9K5</accession>
<dbReference type="GO" id="GO:0005737">
    <property type="term" value="C:cytoplasm"/>
    <property type="evidence" value="ECO:0007669"/>
    <property type="project" value="TreeGrafter"/>
</dbReference>
<evidence type="ECO:0000313" key="4">
    <source>
        <dbReference type="Proteomes" id="UP000264071"/>
    </source>
</evidence>
<comment type="caution">
    <text evidence="3">The sequence shown here is derived from an EMBL/GenBank/DDBJ whole genome shotgun (WGS) entry which is preliminary data.</text>
</comment>
<dbReference type="Gene3D" id="3.30.9.10">
    <property type="entry name" value="D-Amino Acid Oxidase, subunit A, domain 2"/>
    <property type="match status" value="1"/>
</dbReference>
<evidence type="ECO:0000313" key="3">
    <source>
        <dbReference type="EMBL" id="HCT57791.1"/>
    </source>
</evidence>
<dbReference type="OMA" id="RNWWPGP"/>
<name>A0A3D4V9K5_9BACT</name>
<protein>
    <submittedName>
        <fullName evidence="3">FAD-binding oxidoreductase</fullName>
    </submittedName>
</protein>
<feature type="domain" description="FAD dependent oxidoreductase" evidence="2">
    <location>
        <begin position="7"/>
        <end position="430"/>
    </location>
</feature>
<dbReference type="SUPFAM" id="SSF51905">
    <property type="entry name" value="FAD/NAD(P)-binding domain"/>
    <property type="match status" value="1"/>
</dbReference>
<dbReference type="PANTHER" id="PTHR13847">
    <property type="entry name" value="SARCOSINE DEHYDROGENASE-RELATED"/>
    <property type="match status" value="1"/>
</dbReference>
<dbReference type="InterPro" id="IPR006076">
    <property type="entry name" value="FAD-dep_OxRdtase"/>
</dbReference>
<gene>
    <name evidence="3" type="ORF">DGD08_11375</name>
</gene>
<dbReference type="Gene3D" id="3.50.50.60">
    <property type="entry name" value="FAD/NAD(P)-binding domain"/>
    <property type="match status" value="1"/>
</dbReference>
<dbReference type="EMBL" id="DPIY01000010">
    <property type="protein sequence ID" value="HCT57791.1"/>
    <property type="molecule type" value="Genomic_DNA"/>
</dbReference>
<dbReference type="InterPro" id="IPR036188">
    <property type="entry name" value="FAD/NAD-bd_sf"/>
</dbReference>
<keyword evidence="1" id="KW-0560">Oxidoreductase</keyword>
<proteinExistence type="predicted"/>
<dbReference type="Proteomes" id="UP000264071">
    <property type="component" value="Unassembled WGS sequence"/>
</dbReference>
<organism evidence="3 4">
    <name type="scientific">Gemmatimonas aurantiaca</name>
    <dbReference type="NCBI Taxonomy" id="173480"/>
    <lineage>
        <taxon>Bacteria</taxon>
        <taxon>Pseudomonadati</taxon>
        <taxon>Gemmatimonadota</taxon>
        <taxon>Gemmatimonadia</taxon>
        <taxon>Gemmatimonadales</taxon>
        <taxon>Gemmatimonadaceae</taxon>
        <taxon>Gemmatimonas</taxon>
    </lineage>
</organism>
<dbReference type="Pfam" id="PF01266">
    <property type="entry name" value="DAO"/>
    <property type="match status" value="1"/>
</dbReference>